<feature type="region of interest" description="Disordered" evidence="1">
    <location>
        <begin position="1"/>
        <end position="28"/>
    </location>
</feature>
<evidence type="ECO:0000256" key="1">
    <source>
        <dbReference type="SAM" id="MobiDB-lite"/>
    </source>
</evidence>
<evidence type="ECO:0000313" key="2">
    <source>
        <dbReference type="EMBL" id="JAD72623.1"/>
    </source>
</evidence>
<sequence>MPSGHKASASPDEHATVTGGSRPEAVHP</sequence>
<accession>A0A0A9CDX1</accession>
<name>A0A0A9CDX1_ARUDO</name>
<reference evidence="2" key="2">
    <citation type="journal article" date="2015" name="Data Brief">
        <title>Shoot transcriptome of the giant reed, Arundo donax.</title>
        <authorList>
            <person name="Barrero R.A."/>
            <person name="Guerrero F.D."/>
            <person name="Moolhuijzen P."/>
            <person name="Goolsby J.A."/>
            <person name="Tidwell J."/>
            <person name="Bellgard S.E."/>
            <person name="Bellgard M.I."/>
        </authorList>
    </citation>
    <scope>NUCLEOTIDE SEQUENCE</scope>
    <source>
        <tissue evidence="2">Shoot tissue taken approximately 20 cm above the soil surface</tissue>
    </source>
</reference>
<dbReference type="EMBL" id="GBRH01225272">
    <property type="protein sequence ID" value="JAD72623.1"/>
    <property type="molecule type" value="Transcribed_RNA"/>
</dbReference>
<dbReference type="AlphaFoldDB" id="A0A0A9CDX1"/>
<proteinExistence type="predicted"/>
<organism evidence="2">
    <name type="scientific">Arundo donax</name>
    <name type="common">Giant reed</name>
    <name type="synonym">Donax arundinaceus</name>
    <dbReference type="NCBI Taxonomy" id="35708"/>
    <lineage>
        <taxon>Eukaryota</taxon>
        <taxon>Viridiplantae</taxon>
        <taxon>Streptophyta</taxon>
        <taxon>Embryophyta</taxon>
        <taxon>Tracheophyta</taxon>
        <taxon>Spermatophyta</taxon>
        <taxon>Magnoliopsida</taxon>
        <taxon>Liliopsida</taxon>
        <taxon>Poales</taxon>
        <taxon>Poaceae</taxon>
        <taxon>PACMAD clade</taxon>
        <taxon>Arundinoideae</taxon>
        <taxon>Arundineae</taxon>
        <taxon>Arundo</taxon>
    </lineage>
</organism>
<protein>
    <submittedName>
        <fullName evidence="2">Uncharacterized protein</fullName>
    </submittedName>
</protein>
<reference evidence="2" key="1">
    <citation type="submission" date="2014-09" db="EMBL/GenBank/DDBJ databases">
        <authorList>
            <person name="Magalhaes I.L.F."/>
            <person name="Oliveira U."/>
            <person name="Santos F.R."/>
            <person name="Vidigal T.H.D.A."/>
            <person name="Brescovit A.D."/>
            <person name="Santos A.J."/>
        </authorList>
    </citation>
    <scope>NUCLEOTIDE SEQUENCE</scope>
    <source>
        <tissue evidence="2">Shoot tissue taken approximately 20 cm above the soil surface</tissue>
    </source>
</reference>